<evidence type="ECO:0000256" key="3">
    <source>
        <dbReference type="ARBA" id="ARBA00023150"/>
    </source>
</evidence>
<comment type="pathway">
    <text evidence="1">Cofactor biosynthesis; molybdopterin biosynthesis.</text>
</comment>
<dbReference type="GO" id="GO:1990133">
    <property type="term" value="C:molybdopterin adenylyltransferase complex"/>
    <property type="evidence" value="ECO:0007669"/>
    <property type="project" value="TreeGrafter"/>
</dbReference>
<dbReference type="InterPro" id="IPR016155">
    <property type="entry name" value="Mopterin_synth/thiamin_S_b"/>
</dbReference>
<dbReference type="Proteomes" id="UP001497382">
    <property type="component" value="Unassembled WGS sequence"/>
</dbReference>
<name>A0AAV2A1U5_9ARAC</name>
<dbReference type="CDD" id="cd00754">
    <property type="entry name" value="Ubl_MoaD"/>
    <property type="match status" value="1"/>
</dbReference>
<dbReference type="GO" id="GO:0006777">
    <property type="term" value="P:Mo-molybdopterin cofactor biosynthetic process"/>
    <property type="evidence" value="ECO:0007669"/>
    <property type="project" value="UniProtKB-KW"/>
</dbReference>
<keyword evidence="2" id="KW-0547">Nucleotide-binding</keyword>
<evidence type="ECO:0000256" key="2">
    <source>
        <dbReference type="ARBA" id="ARBA00022741"/>
    </source>
</evidence>
<evidence type="ECO:0000313" key="4">
    <source>
        <dbReference type="EMBL" id="CAL1277927.1"/>
    </source>
</evidence>
<evidence type="ECO:0000313" key="5">
    <source>
        <dbReference type="Proteomes" id="UP001497382"/>
    </source>
</evidence>
<organism evidence="4 5">
    <name type="scientific">Larinioides sclopetarius</name>
    <dbReference type="NCBI Taxonomy" id="280406"/>
    <lineage>
        <taxon>Eukaryota</taxon>
        <taxon>Metazoa</taxon>
        <taxon>Ecdysozoa</taxon>
        <taxon>Arthropoda</taxon>
        <taxon>Chelicerata</taxon>
        <taxon>Arachnida</taxon>
        <taxon>Araneae</taxon>
        <taxon>Araneomorphae</taxon>
        <taxon>Entelegynae</taxon>
        <taxon>Araneoidea</taxon>
        <taxon>Araneidae</taxon>
        <taxon>Larinioides</taxon>
    </lineage>
</organism>
<sequence length="89" mass="10024">MGDERICVKLLFFAKARELMEKHEMEALFPSGSYDFQKLLQQILNTCKNLQPIAENVILAVNEEYVDKSENILLKNGDEIAVIPPLSGG</sequence>
<evidence type="ECO:0000256" key="1">
    <source>
        <dbReference type="ARBA" id="ARBA00005046"/>
    </source>
</evidence>
<dbReference type="EMBL" id="CAXIEN010000106">
    <property type="protein sequence ID" value="CAL1277927.1"/>
    <property type="molecule type" value="Genomic_DNA"/>
</dbReference>
<dbReference type="InterPro" id="IPR044672">
    <property type="entry name" value="MOCS2A"/>
</dbReference>
<dbReference type="GO" id="GO:0000166">
    <property type="term" value="F:nucleotide binding"/>
    <property type="evidence" value="ECO:0007669"/>
    <property type="project" value="UniProtKB-KW"/>
</dbReference>
<dbReference type="Gene3D" id="3.10.20.30">
    <property type="match status" value="1"/>
</dbReference>
<dbReference type="InterPro" id="IPR003749">
    <property type="entry name" value="ThiS/MoaD-like"/>
</dbReference>
<accession>A0AAV2A1U5</accession>
<reference evidence="4 5" key="1">
    <citation type="submission" date="2024-04" db="EMBL/GenBank/DDBJ databases">
        <authorList>
            <person name="Rising A."/>
            <person name="Reimegard J."/>
            <person name="Sonavane S."/>
            <person name="Akerstrom W."/>
            <person name="Nylinder S."/>
            <person name="Hedman E."/>
            <person name="Kallberg Y."/>
        </authorList>
    </citation>
    <scope>NUCLEOTIDE SEQUENCE [LARGE SCALE GENOMIC DNA]</scope>
</reference>
<dbReference type="Pfam" id="PF02597">
    <property type="entry name" value="ThiS"/>
    <property type="match status" value="1"/>
</dbReference>
<dbReference type="InterPro" id="IPR012675">
    <property type="entry name" value="Beta-grasp_dom_sf"/>
</dbReference>
<proteinExistence type="predicted"/>
<gene>
    <name evidence="4" type="ORF">LARSCL_LOCUS9484</name>
</gene>
<comment type="caution">
    <text evidence="4">The sequence shown here is derived from an EMBL/GenBank/DDBJ whole genome shotgun (WGS) entry which is preliminary data.</text>
</comment>
<dbReference type="SUPFAM" id="SSF54285">
    <property type="entry name" value="MoaD/ThiS"/>
    <property type="match status" value="1"/>
</dbReference>
<dbReference type="AlphaFoldDB" id="A0AAV2A1U5"/>
<evidence type="ECO:0008006" key="6">
    <source>
        <dbReference type="Google" id="ProtNLM"/>
    </source>
</evidence>
<protein>
    <recommendedName>
        <fullName evidence="6">Molybdopterin synthase sulfur carrier subunit</fullName>
    </recommendedName>
</protein>
<dbReference type="FunFam" id="3.10.20.30:FF:000010">
    <property type="entry name" value="Molybdopterin synthase sulfur carrier subunit"/>
    <property type="match status" value="1"/>
</dbReference>
<dbReference type="PANTHER" id="PTHR33359:SF1">
    <property type="entry name" value="MOLYBDOPTERIN SYNTHASE SULFUR CARRIER SUBUNIT"/>
    <property type="match status" value="1"/>
</dbReference>
<keyword evidence="5" id="KW-1185">Reference proteome</keyword>
<keyword evidence="3" id="KW-0501">Molybdenum cofactor biosynthesis</keyword>
<dbReference type="NCBIfam" id="TIGR01682">
    <property type="entry name" value="moaD"/>
    <property type="match status" value="1"/>
</dbReference>
<dbReference type="PANTHER" id="PTHR33359">
    <property type="entry name" value="MOLYBDOPTERIN SYNTHASE SULFUR CARRIER SUBUNIT"/>
    <property type="match status" value="1"/>
</dbReference>